<comment type="caution">
    <text evidence="1">The sequence shown here is derived from an EMBL/GenBank/DDBJ whole genome shotgun (WGS) entry which is preliminary data.</text>
</comment>
<organism evidence="1 2">
    <name type="scientific">Rheinheimera riviphila</name>
    <dbReference type="NCBI Taxonomy" id="1834037"/>
    <lineage>
        <taxon>Bacteria</taxon>
        <taxon>Pseudomonadati</taxon>
        <taxon>Pseudomonadota</taxon>
        <taxon>Gammaproteobacteria</taxon>
        <taxon>Chromatiales</taxon>
        <taxon>Chromatiaceae</taxon>
        <taxon>Rheinheimera</taxon>
    </lineage>
</organism>
<dbReference type="PANTHER" id="PTHR34352">
    <property type="entry name" value="PROTEIN YHFA"/>
    <property type="match status" value="1"/>
</dbReference>
<accession>A0A437R0F2</accession>
<evidence type="ECO:0000313" key="1">
    <source>
        <dbReference type="EMBL" id="RVU40254.1"/>
    </source>
</evidence>
<dbReference type="InterPro" id="IPR003718">
    <property type="entry name" value="OsmC/Ohr_fam"/>
</dbReference>
<sequence>MAGDNQLHATVSWAGDSSFIGRSGSGHAVMFDSNKDDGVAPTPMETLLMAAGACSSVDVVSILQKAKQQVTDCRVVLTGERVDTVPRVFSKIHLHFEVTGFDVSEKHVERAVNLSAEKYCSVSIMLQQAMTVTHSFSVQASAVKPAG</sequence>
<dbReference type="OrthoDB" id="9804010at2"/>
<dbReference type="Gene3D" id="2.20.25.10">
    <property type="match status" value="1"/>
</dbReference>
<dbReference type="NCBIfam" id="NF008009">
    <property type="entry name" value="PRK10738.1"/>
    <property type="match status" value="1"/>
</dbReference>
<dbReference type="Gene3D" id="3.30.300.20">
    <property type="match status" value="1"/>
</dbReference>
<dbReference type="AlphaFoldDB" id="A0A437R0F2"/>
<reference evidence="1 2" key="1">
    <citation type="submission" date="2019-01" db="EMBL/GenBank/DDBJ databases">
        <authorList>
            <person name="Chen W.-M."/>
        </authorList>
    </citation>
    <scope>NUCLEOTIDE SEQUENCE [LARGE SCALE GENOMIC DNA]</scope>
    <source>
        <strain evidence="1 2">KYPC3</strain>
    </source>
</reference>
<keyword evidence="2" id="KW-1185">Reference proteome</keyword>
<dbReference type="EMBL" id="SACS01000005">
    <property type="protein sequence ID" value="RVU40254.1"/>
    <property type="molecule type" value="Genomic_DNA"/>
</dbReference>
<dbReference type="InterPro" id="IPR015946">
    <property type="entry name" value="KH_dom-like_a/b"/>
</dbReference>
<dbReference type="Proteomes" id="UP000283077">
    <property type="component" value="Unassembled WGS sequence"/>
</dbReference>
<dbReference type="PANTHER" id="PTHR34352:SF1">
    <property type="entry name" value="PROTEIN YHFA"/>
    <property type="match status" value="1"/>
</dbReference>
<proteinExistence type="predicted"/>
<dbReference type="SUPFAM" id="SSF82784">
    <property type="entry name" value="OsmC-like"/>
    <property type="match status" value="1"/>
</dbReference>
<dbReference type="InterPro" id="IPR036102">
    <property type="entry name" value="OsmC/Ohrsf"/>
</dbReference>
<dbReference type="RefSeq" id="WP_127698241.1">
    <property type="nucleotide sequence ID" value="NZ_SACS01000005.1"/>
</dbReference>
<evidence type="ECO:0000313" key="2">
    <source>
        <dbReference type="Proteomes" id="UP000283077"/>
    </source>
</evidence>
<gene>
    <name evidence="1" type="ORF">EOE67_06570</name>
</gene>
<dbReference type="Pfam" id="PF02566">
    <property type="entry name" value="OsmC"/>
    <property type="match status" value="1"/>
</dbReference>
<name>A0A437R0F2_9GAMM</name>
<protein>
    <submittedName>
        <fullName evidence="1">OsmC family protein</fullName>
    </submittedName>
</protein>